<evidence type="ECO:0000313" key="1">
    <source>
        <dbReference type="EMBL" id="PSB26544.1"/>
    </source>
</evidence>
<gene>
    <name evidence="1" type="ORF">C7B82_19540</name>
</gene>
<dbReference type="OrthoDB" id="9813491at2"/>
<accession>A0A2T1E1P7</accession>
<dbReference type="Proteomes" id="UP000239576">
    <property type="component" value="Unassembled WGS sequence"/>
</dbReference>
<protein>
    <submittedName>
        <fullName evidence="1">Uncharacterized protein</fullName>
    </submittedName>
</protein>
<reference evidence="2" key="1">
    <citation type="submission" date="2018-02" db="EMBL/GenBank/DDBJ databases">
        <authorList>
            <person name="Moore K."/>
            <person name="Momper L."/>
        </authorList>
    </citation>
    <scope>NUCLEOTIDE SEQUENCE [LARGE SCALE GENOMIC DNA]</scope>
    <source>
        <strain evidence="2">ULC18</strain>
    </source>
</reference>
<proteinExistence type="predicted"/>
<sequence length="66" mass="7750">MTYSDRLKRWAVVRLLAKMRRVTVARFVKESDADGFAHALRRLEPQATFIVVFDPRSGQQHEGDRY</sequence>
<reference evidence="1 2" key="2">
    <citation type="submission" date="2018-03" db="EMBL/GenBank/DDBJ databases">
        <title>The ancient ancestry and fast evolution of plastids.</title>
        <authorList>
            <person name="Moore K.R."/>
            <person name="Magnabosco C."/>
            <person name="Momper L."/>
            <person name="Gold D.A."/>
            <person name="Bosak T."/>
            <person name="Fournier G.P."/>
        </authorList>
    </citation>
    <scope>NUCLEOTIDE SEQUENCE [LARGE SCALE GENOMIC DNA]</scope>
    <source>
        <strain evidence="1 2">ULC18</strain>
    </source>
</reference>
<comment type="caution">
    <text evidence="1">The sequence shown here is derived from an EMBL/GenBank/DDBJ whole genome shotgun (WGS) entry which is preliminary data.</text>
</comment>
<dbReference type="EMBL" id="PVWK01000104">
    <property type="protein sequence ID" value="PSB26544.1"/>
    <property type="molecule type" value="Genomic_DNA"/>
</dbReference>
<dbReference type="AlphaFoldDB" id="A0A2T1E1P7"/>
<evidence type="ECO:0000313" key="2">
    <source>
        <dbReference type="Proteomes" id="UP000239576"/>
    </source>
</evidence>
<name>A0A2T1E1P7_9CYAN</name>
<keyword evidence="2" id="KW-1185">Reference proteome</keyword>
<organism evidence="1 2">
    <name type="scientific">Stenomitos frigidus ULC18</name>
    <dbReference type="NCBI Taxonomy" id="2107698"/>
    <lineage>
        <taxon>Bacteria</taxon>
        <taxon>Bacillati</taxon>
        <taxon>Cyanobacteriota</taxon>
        <taxon>Cyanophyceae</taxon>
        <taxon>Leptolyngbyales</taxon>
        <taxon>Leptolyngbyaceae</taxon>
        <taxon>Stenomitos</taxon>
    </lineage>
</organism>